<dbReference type="CDD" id="cd07377">
    <property type="entry name" value="WHTH_GntR"/>
    <property type="match status" value="1"/>
</dbReference>
<evidence type="ECO:0000256" key="2">
    <source>
        <dbReference type="ARBA" id="ARBA00023125"/>
    </source>
</evidence>
<dbReference type="SUPFAM" id="SSF64288">
    <property type="entry name" value="Chorismate lyase-like"/>
    <property type="match status" value="1"/>
</dbReference>
<evidence type="ECO:0000313" key="7">
    <source>
        <dbReference type="Proteomes" id="UP000265509"/>
    </source>
</evidence>
<dbReference type="GO" id="GO:0003677">
    <property type="term" value="F:DNA binding"/>
    <property type="evidence" value="ECO:0007669"/>
    <property type="project" value="UniProtKB-UniRule"/>
</dbReference>
<dbReference type="InterPro" id="IPR000524">
    <property type="entry name" value="Tscrpt_reg_HTH_GntR"/>
</dbReference>
<keyword evidence="3" id="KW-0804">Transcription</keyword>
<keyword evidence="1" id="KW-0805">Transcription regulation</keyword>
<dbReference type="InterPro" id="IPR036390">
    <property type="entry name" value="WH_DNA-bd_sf"/>
</dbReference>
<dbReference type="InterPro" id="IPR050679">
    <property type="entry name" value="Bact_HTH_transcr_reg"/>
</dbReference>
<evidence type="ECO:0000256" key="1">
    <source>
        <dbReference type="ARBA" id="ARBA00023015"/>
    </source>
</evidence>
<dbReference type="Pfam" id="PF00392">
    <property type="entry name" value="GntR"/>
    <property type="match status" value="1"/>
</dbReference>
<keyword evidence="7" id="KW-1185">Reference proteome</keyword>
<comment type="caution">
    <text evidence="6">The sequence shown here is derived from an EMBL/GenBank/DDBJ whole genome shotgun (WGS) entry which is preliminary data.</text>
</comment>
<dbReference type="PANTHER" id="PTHR44846">
    <property type="entry name" value="MANNOSYL-D-GLYCERATE TRANSPORT/METABOLISM SYSTEM REPRESSOR MNGR-RELATED"/>
    <property type="match status" value="1"/>
</dbReference>
<dbReference type="GO" id="GO:0045892">
    <property type="term" value="P:negative regulation of DNA-templated transcription"/>
    <property type="evidence" value="ECO:0007669"/>
    <property type="project" value="UniProtKB-UniRule"/>
</dbReference>
<dbReference type="GO" id="GO:0006547">
    <property type="term" value="P:L-histidine metabolic process"/>
    <property type="evidence" value="ECO:0007669"/>
    <property type="project" value="UniProtKB-UniRule"/>
</dbReference>
<feature type="domain" description="HTH gntR-type" evidence="5">
    <location>
        <begin position="3"/>
        <end position="71"/>
    </location>
</feature>
<reference evidence="6 7" key="1">
    <citation type="submission" date="2018-07" db="EMBL/GenBank/DDBJ databases">
        <title>Halioglobus sp. genome submission.</title>
        <authorList>
            <person name="Ye M.-Q."/>
            <person name="Du Z.-J."/>
        </authorList>
    </citation>
    <scope>NUCLEOTIDE SEQUENCE [LARGE SCALE GENOMIC DNA]</scope>
    <source>
        <strain evidence="6 7">U0301</strain>
    </source>
</reference>
<dbReference type="NCBIfam" id="TIGR02018">
    <property type="entry name" value="his_ut_repres"/>
    <property type="match status" value="1"/>
</dbReference>
<evidence type="ECO:0000259" key="5">
    <source>
        <dbReference type="PROSITE" id="PS50949"/>
    </source>
</evidence>
<keyword evidence="2" id="KW-0238">DNA-binding</keyword>
<accession>A0A3L7DV10</accession>
<sequence>MTAPQYERIKAALRLRIQRGDLCPGDRVPSENQLVVDFGVSRMTARRALLELAEDGLLARTQGLGTFVADNRPVSSVTQIRNIAEEIGQRGHRHSCQVLVLESREADPALALQLGVAAGERIFHSVLVHREDGVPVQWESRQVVARLAPGYLEQDFTRVTPSAFLSAVAPLTEADQTVEAVLPTAAIAAELEMDLEQPCLKIIRRTFSHRGVVSLAELIHPGDRYRLGSHIDS</sequence>
<name>A0A3L7DV10_9GAMM</name>
<dbReference type="SMART" id="SM00866">
    <property type="entry name" value="UTRA"/>
    <property type="match status" value="1"/>
</dbReference>
<dbReference type="PRINTS" id="PR00035">
    <property type="entry name" value="HTHGNTR"/>
</dbReference>
<evidence type="ECO:0000313" key="6">
    <source>
        <dbReference type="EMBL" id="RLQ20359.1"/>
    </source>
</evidence>
<dbReference type="FunFam" id="1.10.10.10:FF:000079">
    <property type="entry name" value="GntR family transcriptional regulator"/>
    <property type="match status" value="1"/>
</dbReference>
<dbReference type="InterPro" id="IPR028978">
    <property type="entry name" value="Chorismate_lyase_/UTRA_dom_sf"/>
</dbReference>
<dbReference type="InterPro" id="IPR010248">
    <property type="entry name" value="His_ut_repres"/>
</dbReference>
<dbReference type="Gene3D" id="1.10.10.10">
    <property type="entry name" value="Winged helix-like DNA-binding domain superfamily/Winged helix DNA-binding domain"/>
    <property type="match status" value="1"/>
</dbReference>
<dbReference type="SMART" id="SM00345">
    <property type="entry name" value="HTH_GNTR"/>
    <property type="match status" value="1"/>
</dbReference>
<dbReference type="OrthoDB" id="9808698at2"/>
<dbReference type="PANTHER" id="PTHR44846:SF16">
    <property type="entry name" value="TRANSCRIPTIONAL REGULATOR PHNF-RELATED"/>
    <property type="match status" value="1"/>
</dbReference>
<dbReference type="EMBL" id="QRAN01000030">
    <property type="protein sequence ID" value="RLQ20359.1"/>
    <property type="molecule type" value="Genomic_DNA"/>
</dbReference>
<evidence type="ECO:0000256" key="3">
    <source>
        <dbReference type="ARBA" id="ARBA00023163"/>
    </source>
</evidence>
<dbReference type="AlphaFoldDB" id="A0A3L7DV10"/>
<dbReference type="Gene3D" id="3.40.1410.10">
    <property type="entry name" value="Chorismate lyase-like"/>
    <property type="match status" value="1"/>
</dbReference>
<protein>
    <recommendedName>
        <fullName evidence="4">Histidine utilization repressor</fullName>
    </recommendedName>
</protein>
<dbReference type="PROSITE" id="PS50949">
    <property type="entry name" value="HTH_GNTR"/>
    <property type="match status" value="1"/>
</dbReference>
<dbReference type="GO" id="GO:0003700">
    <property type="term" value="F:DNA-binding transcription factor activity"/>
    <property type="evidence" value="ECO:0007669"/>
    <property type="project" value="UniProtKB-UniRule"/>
</dbReference>
<organism evidence="6 7">
    <name type="scientific">Seongchinamella sediminis</name>
    <dbReference type="NCBI Taxonomy" id="2283635"/>
    <lineage>
        <taxon>Bacteria</taxon>
        <taxon>Pseudomonadati</taxon>
        <taxon>Pseudomonadota</taxon>
        <taxon>Gammaproteobacteria</taxon>
        <taxon>Cellvibrionales</taxon>
        <taxon>Halieaceae</taxon>
        <taxon>Seongchinamella</taxon>
    </lineage>
</organism>
<proteinExistence type="predicted"/>
<dbReference type="InterPro" id="IPR036388">
    <property type="entry name" value="WH-like_DNA-bd_sf"/>
</dbReference>
<gene>
    <name evidence="6" type="primary">hutC</name>
    <name evidence="6" type="ORF">DWB85_18090</name>
</gene>
<dbReference type="Pfam" id="PF07702">
    <property type="entry name" value="UTRA"/>
    <property type="match status" value="1"/>
</dbReference>
<dbReference type="Proteomes" id="UP000265509">
    <property type="component" value="Unassembled WGS sequence"/>
</dbReference>
<dbReference type="InterPro" id="IPR011663">
    <property type="entry name" value="UTRA"/>
</dbReference>
<dbReference type="SUPFAM" id="SSF46785">
    <property type="entry name" value="Winged helix' DNA-binding domain"/>
    <property type="match status" value="1"/>
</dbReference>
<dbReference type="RefSeq" id="WP_117957345.1">
    <property type="nucleotide sequence ID" value="NZ_QRAN01000030.1"/>
</dbReference>
<evidence type="ECO:0000256" key="4">
    <source>
        <dbReference type="NCBIfam" id="TIGR02018"/>
    </source>
</evidence>